<gene>
    <name evidence="4" type="ORF">ACFQ5J_09180</name>
</gene>
<dbReference type="SUPFAM" id="SSF51445">
    <property type="entry name" value="(Trans)glycosidases"/>
    <property type="match status" value="1"/>
</dbReference>
<name>A0ABW4EAB0_9LACO</name>
<dbReference type="InterPro" id="IPR018077">
    <property type="entry name" value="Glyco_hydro_fam25_subgr"/>
</dbReference>
<dbReference type="Pfam" id="PF01183">
    <property type="entry name" value="Glyco_hydro_25"/>
    <property type="match status" value="1"/>
</dbReference>
<evidence type="ECO:0000313" key="5">
    <source>
        <dbReference type="Proteomes" id="UP001597252"/>
    </source>
</evidence>
<protein>
    <submittedName>
        <fullName evidence="4">GH25 family lysozyme</fullName>
    </submittedName>
</protein>
<organism evidence="4 5">
    <name type="scientific">Lacticaseibacillus baoqingensis</name>
    <dbReference type="NCBI Taxonomy" id="2486013"/>
    <lineage>
        <taxon>Bacteria</taxon>
        <taxon>Bacillati</taxon>
        <taxon>Bacillota</taxon>
        <taxon>Bacilli</taxon>
        <taxon>Lactobacillales</taxon>
        <taxon>Lactobacillaceae</taxon>
        <taxon>Lacticaseibacillus</taxon>
    </lineage>
</organism>
<proteinExistence type="inferred from homology"/>
<evidence type="ECO:0000256" key="2">
    <source>
        <dbReference type="ARBA" id="ARBA00022801"/>
    </source>
</evidence>
<dbReference type="Gene3D" id="3.20.20.80">
    <property type="entry name" value="Glycosidases"/>
    <property type="match status" value="1"/>
</dbReference>
<keyword evidence="2" id="KW-0378">Hydrolase</keyword>
<evidence type="ECO:0000256" key="1">
    <source>
        <dbReference type="ARBA" id="ARBA00010646"/>
    </source>
</evidence>
<dbReference type="InterPro" id="IPR002053">
    <property type="entry name" value="Glyco_hydro_25"/>
</dbReference>
<keyword evidence="3" id="KW-0326">Glycosidase</keyword>
<dbReference type="SMART" id="SM00641">
    <property type="entry name" value="Glyco_25"/>
    <property type="match status" value="1"/>
</dbReference>
<dbReference type="Proteomes" id="UP001597252">
    <property type="component" value="Unassembled WGS sequence"/>
</dbReference>
<dbReference type="PANTHER" id="PTHR34135:SF2">
    <property type="entry name" value="LYSOZYME"/>
    <property type="match status" value="1"/>
</dbReference>
<sequence>MVLNGIDIASYQSGMNTGTISADFIILKATEGTGYINPTWRSQADKALAAGKKIGFYHFQRGGNPVAEADYFVKTVKPYIGRAILVLDYEASDAPGTGGAKQWLDRVYATTGVRPLIYTSTSWENSRDFSAIAAANYGLWIAQYNNYNVVSGYQPRDLYGHVNHWKNIAMFQYTSSGRLGGWGGNLDFDVFYGDRAAWYRYAAVNGKVAAPVAKPAVTKGVHFRVPNGFTPESGTFVNGNTEIMTRLHTASVHDKEGGYLPSHGTFAYDSKKRIGDIMWVHHMFGDNDVYLPTGDKYGAWGTTRKR</sequence>
<dbReference type="PROSITE" id="PS51904">
    <property type="entry name" value="GLYCOSYL_HYDROL_F25_2"/>
    <property type="match status" value="1"/>
</dbReference>
<dbReference type="InterPro" id="IPR017853">
    <property type="entry name" value="GH"/>
</dbReference>
<comment type="caution">
    <text evidence="4">The sequence shown here is derived from an EMBL/GenBank/DDBJ whole genome shotgun (WGS) entry which is preliminary data.</text>
</comment>
<dbReference type="RefSeq" id="WP_125751589.1">
    <property type="nucleotide sequence ID" value="NZ_JBHTON010000028.1"/>
</dbReference>
<keyword evidence="5" id="KW-1185">Reference proteome</keyword>
<comment type="similarity">
    <text evidence="1">Belongs to the glycosyl hydrolase 25 family.</text>
</comment>
<dbReference type="Gene3D" id="2.30.30.40">
    <property type="entry name" value="SH3 Domains"/>
    <property type="match status" value="1"/>
</dbReference>
<dbReference type="EMBL" id="JBHTON010000028">
    <property type="protein sequence ID" value="MFD1485400.1"/>
    <property type="molecule type" value="Genomic_DNA"/>
</dbReference>
<accession>A0ABW4EAB0</accession>
<evidence type="ECO:0000313" key="4">
    <source>
        <dbReference type="EMBL" id="MFD1485400.1"/>
    </source>
</evidence>
<dbReference type="PANTHER" id="PTHR34135">
    <property type="entry name" value="LYSOZYME"/>
    <property type="match status" value="1"/>
</dbReference>
<reference evidence="5" key="1">
    <citation type="journal article" date="2019" name="Int. J. Syst. Evol. Microbiol.">
        <title>The Global Catalogue of Microorganisms (GCM) 10K type strain sequencing project: providing services to taxonomists for standard genome sequencing and annotation.</title>
        <authorList>
            <consortium name="The Broad Institute Genomics Platform"/>
            <consortium name="The Broad Institute Genome Sequencing Center for Infectious Disease"/>
            <person name="Wu L."/>
            <person name="Ma J."/>
        </authorList>
    </citation>
    <scope>NUCLEOTIDE SEQUENCE [LARGE SCALE GENOMIC DNA]</scope>
    <source>
        <strain evidence="5">CCM 8903</strain>
    </source>
</reference>
<evidence type="ECO:0000256" key="3">
    <source>
        <dbReference type="ARBA" id="ARBA00023295"/>
    </source>
</evidence>